<proteinExistence type="predicted"/>
<comment type="caution">
    <text evidence="4">The sequence shown here is derived from an EMBL/GenBank/DDBJ whole genome shotgun (WGS) entry which is preliminary data.</text>
</comment>
<dbReference type="OrthoDB" id="5593012at2759"/>
<dbReference type="PANTHER" id="PTHR10676">
    <property type="entry name" value="DYNEIN HEAVY CHAIN FAMILY PROTEIN"/>
    <property type="match status" value="1"/>
</dbReference>
<dbReference type="InterPro" id="IPR043157">
    <property type="entry name" value="Dynein_AAA1S"/>
</dbReference>
<dbReference type="Proteomes" id="UP000605970">
    <property type="component" value="Unassembled WGS sequence"/>
</dbReference>
<keyword evidence="5" id="KW-1185">Reference proteome</keyword>
<name>A0A8T0A224_9BILA</name>
<dbReference type="GO" id="GO:0005868">
    <property type="term" value="C:cytoplasmic dynein complex"/>
    <property type="evidence" value="ECO:0007669"/>
    <property type="project" value="TreeGrafter"/>
</dbReference>
<dbReference type="GO" id="GO:0008569">
    <property type="term" value="F:minus-end-directed microtubule motor activity"/>
    <property type="evidence" value="ECO:0007669"/>
    <property type="project" value="TreeGrafter"/>
</dbReference>
<dbReference type="AlphaFoldDB" id="A0A8T0A224"/>
<dbReference type="FunFam" id="3.40.50.300:FF:000071">
    <property type="entry name" value="Cytoplasmic dynein heavy chain 1"/>
    <property type="match status" value="1"/>
</dbReference>
<organism evidence="4 5">
    <name type="scientific">Meloidogyne graminicola</name>
    <dbReference type="NCBI Taxonomy" id="189291"/>
    <lineage>
        <taxon>Eukaryota</taxon>
        <taxon>Metazoa</taxon>
        <taxon>Ecdysozoa</taxon>
        <taxon>Nematoda</taxon>
        <taxon>Chromadorea</taxon>
        <taxon>Rhabditida</taxon>
        <taxon>Tylenchina</taxon>
        <taxon>Tylenchomorpha</taxon>
        <taxon>Tylenchoidea</taxon>
        <taxon>Meloidogynidae</taxon>
        <taxon>Meloidogyninae</taxon>
        <taxon>Meloidogyne</taxon>
    </lineage>
</organism>
<dbReference type="Gene3D" id="1.10.8.710">
    <property type="match status" value="1"/>
</dbReference>
<dbReference type="GO" id="GO:0097729">
    <property type="term" value="C:9+2 motile cilium"/>
    <property type="evidence" value="ECO:0007669"/>
    <property type="project" value="TreeGrafter"/>
</dbReference>
<dbReference type="GO" id="GO:0005524">
    <property type="term" value="F:ATP binding"/>
    <property type="evidence" value="ECO:0007669"/>
    <property type="project" value="InterPro"/>
</dbReference>
<evidence type="ECO:0000259" key="3">
    <source>
        <dbReference type="Pfam" id="PF21264"/>
    </source>
</evidence>
<dbReference type="SUPFAM" id="SSF52540">
    <property type="entry name" value="P-loop containing nucleoside triphosphate hydrolases"/>
    <property type="match status" value="3"/>
</dbReference>
<dbReference type="GO" id="GO:0045505">
    <property type="term" value="F:dynein intermediate chain binding"/>
    <property type="evidence" value="ECO:0007669"/>
    <property type="project" value="InterPro"/>
</dbReference>
<feature type="domain" description="Cytoplasmic dynein 2 heavy chain 1 AAA+ ATPase" evidence="3">
    <location>
        <begin position="511"/>
        <end position="601"/>
    </location>
</feature>
<reference evidence="4" key="1">
    <citation type="journal article" date="2020" name="Ecol. Evol.">
        <title>Genome structure and content of the rice root-knot nematode (Meloidogyne graminicola).</title>
        <authorList>
            <person name="Phan N.T."/>
            <person name="Danchin E.G.J."/>
            <person name="Klopp C."/>
            <person name="Perfus-Barbeoch L."/>
            <person name="Kozlowski D.K."/>
            <person name="Koutsovoulos G.D."/>
            <person name="Lopez-Roques C."/>
            <person name="Bouchez O."/>
            <person name="Zahm M."/>
            <person name="Besnard G."/>
            <person name="Bellafiore S."/>
        </authorList>
    </citation>
    <scope>NUCLEOTIDE SEQUENCE</scope>
    <source>
        <strain evidence="4">VN-18</strain>
    </source>
</reference>
<dbReference type="PANTHER" id="PTHR10676:SF352">
    <property type="entry name" value="CYTOPLASMIC DYNEIN 2 HEAVY CHAIN 1"/>
    <property type="match status" value="1"/>
</dbReference>
<dbReference type="Pfam" id="PF12775">
    <property type="entry name" value="AAA_7"/>
    <property type="match status" value="1"/>
</dbReference>
<dbReference type="InterPro" id="IPR026983">
    <property type="entry name" value="DHC"/>
</dbReference>
<feature type="domain" description="Dynein heavy chain hydrolytic ATP-binding dynein motor region" evidence="2">
    <location>
        <begin position="25"/>
        <end position="375"/>
    </location>
</feature>
<dbReference type="InterPro" id="IPR027417">
    <property type="entry name" value="P-loop_NTPase"/>
</dbReference>
<dbReference type="GO" id="GO:0005930">
    <property type="term" value="C:axoneme"/>
    <property type="evidence" value="ECO:0007669"/>
    <property type="project" value="TreeGrafter"/>
</dbReference>
<dbReference type="GO" id="GO:0060294">
    <property type="term" value="P:cilium movement involved in cell motility"/>
    <property type="evidence" value="ECO:0007669"/>
    <property type="project" value="TreeGrafter"/>
</dbReference>
<accession>A0A8T0A224</accession>
<dbReference type="InterPro" id="IPR035699">
    <property type="entry name" value="AAA_6"/>
</dbReference>
<dbReference type="Gene3D" id="1.20.58.1120">
    <property type="match status" value="1"/>
</dbReference>
<dbReference type="GO" id="GO:0051959">
    <property type="term" value="F:dynein light intermediate chain binding"/>
    <property type="evidence" value="ECO:0007669"/>
    <property type="project" value="InterPro"/>
</dbReference>
<dbReference type="Pfam" id="PF21264">
    <property type="entry name" value="DYNC2H1_AAA_dom"/>
    <property type="match status" value="1"/>
</dbReference>
<dbReference type="Gene3D" id="3.40.50.300">
    <property type="entry name" value="P-loop containing nucleotide triphosphate hydrolases"/>
    <property type="match status" value="3"/>
</dbReference>
<dbReference type="Pfam" id="PF12774">
    <property type="entry name" value="AAA_6"/>
    <property type="match status" value="1"/>
</dbReference>
<dbReference type="GO" id="GO:0035721">
    <property type="term" value="P:intraciliary retrograde transport"/>
    <property type="evidence" value="ECO:0007669"/>
    <property type="project" value="TreeGrafter"/>
</dbReference>
<evidence type="ECO:0000313" key="5">
    <source>
        <dbReference type="Proteomes" id="UP000605970"/>
    </source>
</evidence>
<dbReference type="GO" id="GO:0060271">
    <property type="term" value="P:cilium assembly"/>
    <property type="evidence" value="ECO:0007669"/>
    <property type="project" value="TreeGrafter"/>
</dbReference>
<evidence type="ECO:0000313" key="4">
    <source>
        <dbReference type="EMBL" id="KAF7640164.1"/>
    </source>
</evidence>
<sequence>MERQLRFYLVSGLVIVRHADFEFSYSYEYQGNAQKLVNTPLTDKCYLTLTHALAMGLGGNPYGPAGTGKTESVKALAGLLGRQVLVFNCDEGIDVNAISRIFVGLVQCGAWGCFDEFNRLTKGVLSAVSSQVQIIQEAVRIKANTCQIGDHLSVPVNTNSAIFVTLNPVGKGYGGRQRLPDNLKQLFRPVAMSVPDNELIAETLLFAEGYSQAKSLARKLNTTFTLANAMLSNQQHYDWGLRALKTVLKGCSDLINKRRQEIKTLKQQKQQQQQTLKLTLEEEKEFVVQNLHLNTISKLTFEDSKRFKILLEDIFTGVPNKTMQFDELRPHLENSAKNMQITLSKIQIHKIFELYEQLRQRVGVIIVGPPGTGKSTLWHLLQGALSSSGFQMIDVYKMNPKSMPRSRLLGHLEPDTREWTDGTLSQASREATKDVAKPAWIVCDGDVDPEWIEALNSVLDDNKLLTLPSGERIQFGPNVNFLFECVDLSYASPATISRVGMILLSKEDLPLKAVIDRFIVKYGNSLPSQLPDWINSHLIPAVEWTFEHLNRDFTCSQVAIVLNALSLIRHAQTLNQFLVCILRALFPYIEIDVRQEFAERIVFNGISLPDSKNVINIFAEPRTDILMTYSRDDGNIITTSSKLNIVMSPRMQSARETLLKWLNIGETTSKNINKLNESELTSFYPKFENILLLGPDGSGKECLLKSCFEEVGGILQKTCLVTMHCGGQSNALHIEQLFLIFILKFIGKKLLEHCVQISNTSSGSNGRILKPKEHERLLLHLKSPNLSFTDIYGTSQLISFLEQALDYNGFYDKNLEWIGLENIQIILNVSTASGAERFPLPERFASKLRVLFLDSPDENELLSICSANLIPFF</sequence>
<dbReference type="EMBL" id="JABEBT010000002">
    <property type="protein sequence ID" value="KAF7640164.1"/>
    <property type="molecule type" value="Genomic_DNA"/>
</dbReference>
<dbReference type="InterPro" id="IPR049400">
    <property type="entry name" value="DYNC2H1_AAA_dom"/>
</dbReference>
<feature type="coiled-coil region" evidence="1">
    <location>
        <begin position="255"/>
        <end position="282"/>
    </location>
</feature>
<gene>
    <name evidence="4" type="ORF">Mgra_00000608</name>
</gene>
<evidence type="ECO:0000256" key="1">
    <source>
        <dbReference type="SAM" id="Coils"/>
    </source>
</evidence>
<evidence type="ECO:0000259" key="2">
    <source>
        <dbReference type="Pfam" id="PF12774"/>
    </source>
</evidence>
<evidence type="ECO:0008006" key="6">
    <source>
        <dbReference type="Google" id="ProtNLM"/>
    </source>
</evidence>
<protein>
    <recommendedName>
        <fullName evidence="6">Cytoplasmic dynein 2 heavy chain 1</fullName>
    </recommendedName>
</protein>
<keyword evidence="1" id="KW-0175">Coiled coil</keyword>